<gene>
    <name evidence="3" type="ORF">Theba_0939</name>
</gene>
<dbReference type="eggNOG" id="COG0044">
    <property type="taxonomic scope" value="Bacteria"/>
</dbReference>
<dbReference type="PANTHER" id="PTHR11647">
    <property type="entry name" value="HYDRANTOINASE/DIHYDROPYRIMIDINASE FAMILY MEMBER"/>
    <property type="match status" value="1"/>
</dbReference>
<evidence type="ECO:0000313" key="4">
    <source>
        <dbReference type="Proteomes" id="UP000002881"/>
    </source>
</evidence>
<dbReference type="InterPro" id="IPR011059">
    <property type="entry name" value="Metal-dep_hydrolase_composite"/>
</dbReference>
<name>I2F3Z2_9BACT</name>
<dbReference type="RefSeq" id="WP_014730667.1">
    <property type="nucleotide sequence ID" value="NC_017934.1"/>
</dbReference>
<proteinExistence type="predicted"/>
<dbReference type="Pfam" id="PF01979">
    <property type="entry name" value="Amidohydro_1"/>
    <property type="match status" value="1"/>
</dbReference>
<dbReference type="SUPFAM" id="SSF51338">
    <property type="entry name" value="Composite domain of metallo-dependent hydrolases"/>
    <property type="match status" value="1"/>
</dbReference>
<dbReference type="PANTHER" id="PTHR11647:SF1">
    <property type="entry name" value="COLLAPSIN RESPONSE MEDIATOR PROTEIN"/>
    <property type="match status" value="1"/>
</dbReference>
<sequence length="460" mass="50878">MTYDLALENGTVCTENGLFPANVYVEGEEIRVISSIKEKLPAKESIDCSGLFLLPGFIDPHVHLGLALGRYTSADNFESGSSLALSGGVTTLIDFLDPISDLAQLEAAKRDRMTAAKDSRVDYSFHVTLAGNPSFSAEEIARSSIAAKMPSIKVFTTYSSSGRRSNDGMIYSLLSLSRKLGFVLMAHSENDEIIREREKEFSRPTYRDISSLRPTISELSEVAMLSLISLEEEGQLYIVHVSSGKTVEALSSLGLDWRRFTKLETCPQYLLLNNDPLKTDQGYLNTYCPPPRTDQERALLQSALRKGEISSIGTDHCPFLNREKWENRDDYPTIPNGTGSLGISFATINTILDGDLKRVSSLLSTNPARIFGLFPKRGVLAPGSIANIAIVDRDVQSTVSRSRYTRSDHSLFEGIKLRGSVETVIHRGKLAFKNGDILLPKASGRFIERENIYWEKGTCK</sequence>
<feature type="domain" description="Amidohydrolase-related" evidence="2">
    <location>
        <begin position="52"/>
        <end position="430"/>
    </location>
</feature>
<evidence type="ECO:0000256" key="1">
    <source>
        <dbReference type="ARBA" id="ARBA00001947"/>
    </source>
</evidence>
<dbReference type="SUPFAM" id="SSF51556">
    <property type="entry name" value="Metallo-dependent hydrolases"/>
    <property type="match status" value="1"/>
</dbReference>
<dbReference type="HOGENOM" id="CLU_015572_2_0_0"/>
<accession>I2F3Z2</accession>
<evidence type="ECO:0000313" key="3">
    <source>
        <dbReference type="EMBL" id="AFK06645.1"/>
    </source>
</evidence>
<protein>
    <submittedName>
        <fullName evidence="3">Dihydroorotase-like cyclic amidohydrolase</fullName>
    </submittedName>
</protein>
<dbReference type="EMBL" id="CP003532">
    <property type="protein sequence ID" value="AFK06645.1"/>
    <property type="molecule type" value="Genomic_DNA"/>
</dbReference>
<dbReference type="Gene3D" id="3.20.20.140">
    <property type="entry name" value="Metal-dependent hydrolases"/>
    <property type="match status" value="1"/>
</dbReference>
<dbReference type="Gene3D" id="2.30.40.10">
    <property type="entry name" value="Urease, subunit C, domain 1"/>
    <property type="match status" value="1"/>
</dbReference>
<reference evidence="3 4" key="1">
    <citation type="journal article" date="2012" name="Genome Biol. Evol.">
        <title>Genome Sequence of the Mesophilic Thermotogales Bacterium Mesotoga prima MesG1.Ag.4.2 Reveals the Largest Thermotogales Genome To Date.</title>
        <authorList>
            <person name="Zhaxybayeva O."/>
            <person name="Swithers K.S."/>
            <person name="Foght J."/>
            <person name="Green A.G."/>
            <person name="Bruce D."/>
            <person name="Detter C."/>
            <person name="Han S."/>
            <person name="Teshima H."/>
            <person name="Han J."/>
            <person name="Woyke T."/>
            <person name="Pitluck S."/>
            <person name="Nolan M."/>
            <person name="Ivanova N."/>
            <person name="Pati A."/>
            <person name="Land M.L."/>
            <person name="Dlutek M."/>
            <person name="Doolittle W.F."/>
            <person name="Noll K.M."/>
            <person name="Nesbo C.L."/>
        </authorList>
    </citation>
    <scope>NUCLEOTIDE SEQUENCE [LARGE SCALE GENOMIC DNA]</scope>
    <source>
        <strain evidence="4">mesG1.Ag.4.2</strain>
    </source>
</reference>
<keyword evidence="4" id="KW-1185">Reference proteome</keyword>
<dbReference type="Proteomes" id="UP000002881">
    <property type="component" value="Chromosome"/>
</dbReference>
<dbReference type="KEGG" id="mpg:Theba_0939"/>
<dbReference type="InterPro" id="IPR032466">
    <property type="entry name" value="Metal_Hydrolase"/>
</dbReference>
<organism evidence="3 4">
    <name type="scientific">Mesotoga prima MesG1.Ag.4.2</name>
    <dbReference type="NCBI Taxonomy" id="660470"/>
    <lineage>
        <taxon>Bacteria</taxon>
        <taxon>Thermotogati</taxon>
        <taxon>Thermotogota</taxon>
        <taxon>Thermotogae</taxon>
        <taxon>Kosmotogales</taxon>
        <taxon>Kosmotogaceae</taxon>
        <taxon>Mesotoga</taxon>
    </lineage>
</organism>
<keyword evidence="3" id="KW-0378">Hydrolase</keyword>
<dbReference type="InterPro" id="IPR006680">
    <property type="entry name" value="Amidohydro-rel"/>
</dbReference>
<dbReference type="GeneID" id="87106771"/>
<dbReference type="STRING" id="660470.Theba_0939"/>
<dbReference type="InterPro" id="IPR050378">
    <property type="entry name" value="Metallo-dep_Hydrolases_sf"/>
</dbReference>
<dbReference type="GO" id="GO:0016810">
    <property type="term" value="F:hydrolase activity, acting on carbon-nitrogen (but not peptide) bonds"/>
    <property type="evidence" value="ECO:0007669"/>
    <property type="project" value="InterPro"/>
</dbReference>
<comment type="cofactor">
    <cofactor evidence="1">
        <name>Zn(2+)</name>
        <dbReference type="ChEBI" id="CHEBI:29105"/>
    </cofactor>
</comment>
<evidence type="ECO:0000259" key="2">
    <source>
        <dbReference type="Pfam" id="PF01979"/>
    </source>
</evidence>
<dbReference type="AlphaFoldDB" id="I2F3Z2"/>